<name>A0A2Z4FI17_9DELT</name>
<organism evidence="1 2">
    <name type="scientific">Bradymonas sediminis</name>
    <dbReference type="NCBI Taxonomy" id="1548548"/>
    <lineage>
        <taxon>Bacteria</taxon>
        <taxon>Deltaproteobacteria</taxon>
        <taxon>Bradymonadales</taxon>
        <taxon>Bradymonadaceae</taxon>
        <taxon>Bradymonas</taxon>
    </lineage>
</organism>
<dbReference type="Gene3D" id="2.20.25.10">
    <property type="match status" value="1"/>
</dbReference>
<proteinExistence type="predicted"/>
<dbReference type="AlphaFoldDB" id="A0A2Z4FI17"/>
<evidence type="ECO:0000313" key="1">
    <source>
        <dbReference type="EMBL" id="AWV88533.1"/>
    </source>
</evidence>
<dbReference type="EMBL" id="CP030032">
    <property type="protein sequence ID" value="AWV88533.1"/>
    <property type="molecule type" value="Genomic_DNA"/>
</dbReference>
<dbReference type="SUPFAM" id="SSF158997">
    <property type="entry name" value="Trm112p-like"/>
    <property type="match status" value="1"/>
</dbReference>
<dbReference type="RefSeq" id="WP_111332374.1">
    <property type="nucleotide sequence ID" value="NZ_CP030032.1"/>
</dbReference>
<protein>
    <submittedName>
        <fullName evidence="1">Uncharacterized protein</fullName>
    </submittedName>
</protein>
<reference evidence="1 2" key="1">
    <citation type="submission" date="2018-06" db="EMBL/GenBank/DDBJ databases">
        <title>Lujinxingia sediminis gen. nov. sp. nov., a new facultative anaerobic member of the class Deltaproteobacteria, and proposal of Lujinxingaceae fam. nov.</title>
        <authorList>
            <person name="Guo L.-Y."/>
            <person name="Li C.-M."/>
            <person name="Wang S."/>
            <person name="Du Z.-J."/>
        </authorList>
    </citation>
    <scope>NUCLEOTIDE SEQUENCE [LARGE SCALE GENOMIC DNA]</scope>
    <source>
        <strain evidence="1 2">FA350</strain>
    </source>
</reference>
<dbReference type="OrthoDB" id="9812205at2"/>
<keyword evidence="2" id="KW-1185">Reference proteome</keyword>
<gene>
    <name evidence="1" type="ORF">DN745_03945</name>
</gene>
<dbReference type="KEGG" id="bsed:DN745_03945"/>
<accession>A0A2Z4FI17</accession>
<dbReference type="Proteomes" id="UP000249799">
    <property type="component" value="Chromosome"/>
</dbReference>
<evidence type="ECO:0000313" key="2">
    <source>
        <dbReference type="Proteomes" id="UP000249799"/>
    </source>
</evidence>
<sequence>MVNFKPMTRIYRCPETHQTLSELDDENLRKVNEAVRAGALKNHAGNTVQQIIDGGLLSEDERFIYPVRDGVPNLLIDDRIAFSDI</sequence>